<evidence type="ECO:0000256" key="1">
    <source>
        <dbReference type="ARBA" id="ARBA00004117"/>
    </source>
</evidence>
<sequence>MSSLIDSATAIMTSSARQLELAGTNVANVSTPGFKQVHSTRRLATMPTESFSSALEQTRARLDQGKLISTGRPFDLAVMGSGYLAVRSGDSISYIRNGQFVRSKDGLLVSTQGGVLQRANGGDLVVASQTPEILEDGVVMEDGHATGRAGVFEPASIDQASSVDGAHFDLGSSPQASDTAGLRQGFLEASNVDTGEQMVTMMAALRQTEAGAKLIQTYDELLGKAFATLGQAGR</sequence>
<reference evidence="7 8" key="1">
    <citation type="submission" date="2015-10" db="EMBL/GenBank/DDBJ databases">
        <title>Draft genome sequence of Novosphingobium fuchskuhlense DSM 25065 isolated from a surface water sample of the southwest basin of Lake Grosse Fuchskuhle.</title>
        <authorList>
            <person name="Ruckert C."/>
            <person name="Winkler A."/>
            <person name="Glaeser J."/>
            <person name="Grossart H.-P."/>
            <person name="Kalinowski J."/>
            <person name="Glaeser S."/>
        </authorList>
    </citation>
    <scope>NUCLEOTIDE SEQUENCE [LARGE SCALE GENOMIC DNA]</scope>
    <source>
        <strain evidence="7 8">FNE08-7</strain>
    </source>
</reference>
<dbReference type="GO" id="GO:0009425">
    <property type="term" value="C:bacterial-type flagellum basal body"/>
    <property type="evidence" value="ECO:0007669"/>
    <property type="project" value="UniProtKB-SubCell"/>
</dbReference>
<accession>A0A117US82</accession>
<proteinExistence type="inferred from homology"/>
<evidence type="ECO:0000256" key="4">
    <source>
        <dbReference type="RuleBase" id="RU362116"/>
    </source>
</evidence>
<dbReference type="RefSeq" id="WP_067914249.1">
    <property type="nucleotide sequence ID" value="NZ_KQ954247.1"/>
</dbReference>
<dbReference type="InterPro" id="IPR053967">
    <property type="entry name" value="LlgE_F_G-like_D1"/>
</dbReference>
<dbReference type="Pfam" id="PF22692">
    <property type="entry name" value="LlgE_F_G_D1"/>
    <property type="match status" value="1"/>
</dbReference>
<dbReference type="PANTHER" id="PTHR30435">
    <property type="entry name" value="FLAGELLAR PROTEIN"/>
    <property type="match status" value="1"/>
</dbReference>
<dbReference type="AlphaFoldDB" id="A0A117US82"/>
<evidence type="ECO:0000313" key="7">
    <source>
        <dbReference type="EMBL" id="KUR69906.1"/>
    </source>
</evidence>
<protein>
    <submittedName>
        <fullName evidence="7">Uncharacterized protein</fullName>
    </submittedName>
</protein>
<dbReference type="PANTHER" id="PTHR30435:SF19">
    <property type="entry name" value="FLAGELLAR BASAL-BODY ROD PROTEIN FLGG"/>
    <property type="match status" value="1"/>
</dbReference>
<dbReference type="InterPro" id="IPR010930">
    <property type="entry name" value="Flg_bb/hook_C_dom"/>
</dbReference>
<keyword evidence="3 4" id="KW-0975">Bacterial flagellum</keyword>
<dbReference type="OrthoDB" id="9804559at2"/>
<dbReference type="SUPFAM" id="SSF117143">
    <property type="entry name" value="Flagellar hook protein flgE"/>
    <property type="match status" value="1"/>
</dbReference>
<name>A0A117US82_9SPHN</name>
<dbReference type="Pfam" id="PF06429">
    <property type="entry name" value="Flg_bbr_C"/>
    <property type="match status" value="1"/>
</dbReference>
<organism evidence="7 8">
    <name type="scientific">Novosphingobium fuchskuhlense</name>
    <dbReference type="NCBI Taxonomy" id="1117702"/>
    <lineage>
        <taxon>Bacteria</taxon>
        <taxon>Pseudomonadati</taxon>
        <taxon>Pseudomonadota</taxon>
        <taxon>Alphaproteobacteria</taxon>
        <taxon>Sphingomonadales</taxon>
        <taxon>Sphingomonadaceae</taxon>
        <taxon>Novosphingobium</taxon>
    </lineage>
</organism>
<evidence type="ECO:0000256" key="2">
    <source>
        <dbReference type="ARBA" id="ARBA00009677"/>
    </source>
</evidence>
<dbReference type="NCBIfam" id="TIGR03506">
    <property type="entry name" value="FlgEFG_subfam"/>
    <property type="match status" value="1"/>
</dbReference>
<gene>
    <name evidence="7" type="ORF">AQZ52_17550</name>
</gene>
<comment type="similarity">
    <text evidence="2 4">Belongs to the flagella basal body rod proteins family.</text>
</comment>
<feature type="domain" description="Flagellar hook protein FlgE/F/G-like D1" evidence="6">
    <location>
        <begin position="77"/>
        <end position="128"/>
    </location>
</feature>
<dbReference type="InterPro" id="IPR037925">
    <property type="entry name" value="FlgE/F/G-like"/>
</dbReference>
<comment type="subcellular location">
    <subcellularLocation>
        <location evidence="1 4">Bacterial flagellum basal body</location>
    </subcellularLocation>
</comment>
<evidence type="ECO:0000259" key="6">
    <source>
        <dbReference type="Pfam" id="PF22692"/>
    </source>
</evidence>
<evidence type="ECO:0000259" key="5">
    <source>
        <dbReference type="Pfam" id="PF06429"/>
    </source>
</evidence>
<comment type="caution">
    <text evidence="7">The sequence shown here is derived from an EMBL/GenBank/DDBJ whole genome shotgun (WGS) entry which is preliminary data.</text>
</comment>
<dbReference type="Proteomes" id="UP000058012">
    <property type="component" value="Unassembled WGS sequence"/>
</dbReference>
<dbReference type="InterPro" id="IPR020013">
    <property type="entry name" value="Flagellar_FlgE/F/G"/>
</dbReference>
<dbReference type="EMBL" id="LLZS01000011">
    <property type="protein sequence ID" value="KUR69906.1"/>
    <property type="molecule type" value="Genomic_DNA"/>
</dbReference>
<keyword evidence="8" id="KW-1185">Reference proteome</keyword>
<dbReference type="STRING" id="1117702.AQZ52_17550"/>
<dbReference type="GO" id="GO:0071978">
    <property type="term" value="P:bacterial-type flagellum-dependent swarming motility"/>
    <property type="evidence" value="ECO:0007669"/>
    <property type="project" value="TreeGrafter"/>
</dbReference>
<evidence type="ECO:0000313" key="8">
    <source>
        <dbReference type="Proteomes" id="UP000058012"/>
    </source>
</evidence>
<feature type="domain" description="Flagellar basal-body/hook protein C-terminal" evidence="5">
    <location>
        <begin position="183"/>
        <end position="225"/>
    </location>
</feature>
<evidence type="ECO:0000256" key="3">
    <source>
        <dbReference type="ARBA" id="ARBA00023143"/>
    </source>
</evidence>